<keyword evidence="3" id="KW-1185">Reference proteome</keyword>
<dbReference type="RefSeq" id="WP_120600817.1">
    <property type="nucleotide sequence ID" value="NZ_RAWE01000004.1"/>
</dbReference>
<dbReference type="PANTHER" id="PTHR34069">
    <property type="entry name" value="3-OXOACYL-[ACYL-CARRIER-PROTEIN] SYNTHASE 3"/>
    <property type="match status" value="1"/>
</dbReference>
<dbReference type="Pfam" id="PF08545">
    <property type="entry name" value="ACP_syn_III"/>
    <property type="match status" value="1"/>
</dbReference>
<dbReference type="Gene3D" id="3.40.47.10">
    <property type="match status" value="2"/>
</dbReference>
<dbReference type="InterPro" id="IPR016039">
    <property type="entry name" value="Thiolase-like"/>
</dbReference>
<dbReference type="OrthoDB" id="2636646at2"/>
<dbReference type="EMBL" id="RAWE01000004">
    <property type="protein sequence ID" value="RKH07392.1"/>
    <property type="molecule type" value="Genomic_DNA"/>
</dbReference>
<sequence length="303" mass="32150">MIFVNGIRYVLGESRPISSVPELGGDEAAIKFLADRGFKNYRHSTVEAWELGVDAARQAMQAAEVTVADIDQVIYASVSSRTPAHGDLSIGLFAHRMEMLTTPITGVCFGECTNAMLGIEHAAMLLETGRARTVLLVSTDVACSKEQRVTTGQTICSDGAAACVITREPRGSAVPSFELLGFAKAFHHLSRAGMSNPAKSFRDICGAAMRCKKTVLAKIDKPLAKWIPNTANSEVAGALASVLGIPASMFYLDNLPEYAHVFSTDQLINLVDWATRSKAPSGSVVAGLATGTSGSSVAAWRVV</sequence>
<dbReference type="Proteomes" id="UP000268313">
    <property type="component" value="Unassembled WGS sequence"/>
</dbReference>
<proteinExistence type="predicted"/>
<accession>A0A3A8KYJ9</accession>
<evidence type="ECO:0000313" key="2">
    <source>
        <dbReference type="EMBL" id="RKH07392.1"/>
    </source>
</evidence>
<dbReference type="GO" id="GO:0006633">
    <property type="term" value="P:fatty acid biosynthetic process"/>
    <property type="evidence" value="ECO:0007669"/>
    <property type="project" value="InterPro"/>
</dbReference>
<dbReference type="InterPro" id="IPR013751">
    <property type="entry name" value="ACP_syn_III_N"/>
</dbReference>
<evidence type="ECO:0000259" key="1">
    <source>
        <dbReference type="Pfam" id="PF08545"/>
    </source>
</evidence>
<dbReference type="GO" id="GO:0004315">
    <property type="term" value="F:3-oxoacyl-[acyl-carrier-protein] synthase activity"/>
    <property type="evidence" value="ECO:0007669"/>
    <property type="project" value="InterPro"/>
</dbReference>
<dbReference type="PANTHER" id="PTHR34069:SF2">
    <property type="entry name" value="BETA-KETOACYL-[ACYL-CARRIER-PROTEIN] SYNTHASE III"/>
    <property type="match status" value="1"/>
</dbReference>
<dbReference type="AlphaFoldDB" id="A0A3A8KYJ9"/>
<gene>
    <name evidence="2" type="ORF">D7X32_02150</name>
</gene>
<dbReference type="SUPFAM" id="SSF53901">
    <property type="entry name" value="Thiolase-like"/>
    <property type="match status" value="2"/>
</dbReference>
<protein>
    <recommendedName>
        <fullName evidence="1">Beta-ketoacyl-[acyl-carrier-protein] synthase III N-terminal domain-containing protein</fullName>
    </recommendedName>
</protein>
<comment type="caution">
    <text evidence="2">The sequence shown here is derived from an EMBL/GenBank/DDBJ whole genome shotgun (WGS) entry which is preliminary data.</text>
</comment>
<organism evidence="2 3">
    <name type="scientific">Corallococcus carmarthensis</name>
    <dbReference type="NCBI Taxonomy" id="2316728"/>
    <lineage>
        <taxon>Bacteria</taxon>
        <taxon>Pseudomonadati</taxon>
        <taxon>Myxococcota</taxon>
        <taxon>Myxococcia</taxon>
        <taxon>Myxococcales</taxon>
        <taxon>Cystobacterineae</taxon>
        <taxon>Myxococcaceae</taxon>
        <taxon>Corallococcus</taxon>
    </lineage>
</organism>
<dbReference type="GO" id="GO:0044550">
    <property type="term" value="P:secondary metabolite biosynthetic process"/>
    <property type="evidence" value="ECO:0007669"/>
    <property type="project" value="TreeGrafter"/>
</dbReference>
<feature type="domain" description="Beta-ketoacyl-[acyl-carrier-protein] synthase III N-terminal" evidence="1">
    <location>
        <begin position="111"/>
        <end position="174"/>
    </location>
</feature>
<reference evidence="3" key="1">
    <citation type="submission" date="2018-09" db="EMBL/GenBank/DDBJ databases">
        <authorList>
            <person name="Livingstone P.G."/>
            <person name="Whitworth D.E."/>
        </authorList>
    </citation>
    <scope>NUCLEOTIDE SEQUENCE [LARGE SCALE GENOMIC DNA]</scope>
    <source>
        <strain evidence="3">CA043D</strain>
    </source>
</reference>
<name>A0A3A8KYJ9_9BACT</name>
<evidence type="ECO:0000313" key="3">
    <source>
        <dbReference type="Proteomes" id="UP000268313"/>
    </source>
</evidence>